<evidence type="ECO:0000313" key="4">
    <source>
        <dbReference type="Proteomes" id="UP001598114"/>
    </source>
</evidence>
<keyword evidence="4" id="KW-1185">Reference proteome</keyword>
<keyword evidence="2" id="KW-0732">Signal</keyword>
<dbReference type="EC" id="3.1.3.48" evidence="3"/>
<dbReference type="PANTHER" id="PTHR31126">
    <property type="entry name" value="TYROSINE-PROTEIN PHOSPHATASE"/>
    <property type="match status" value="1"/>
</dbReference>
<comment type="caution">
    <text evidence="3">The sequence shown here is derived from an EMBL/GenBank/DDBJ whole genome shotgun (WGS) entry which is preliminary data.</text>
</comment>
<accession>A0ABW6D482</accession>
<sequence length="267" mass="29521">MKKILFIVAMGIATISNAQIADSLQRKVVLQGSQNFRDLGGYKTQDGKQVKWGQVYRSADISKLTDSDLQKLQDLHVSLVCDLRGPAEIKASPDRLPAGAMYLNLPAGSESLPTTVNYAKMNSDSLILAMYANTSFLKAKYKPMFDQLLNLEVGKSMLFHCTAGKDRTGIGAALVLSSLGVDRNTIIADYQATNYYWKATQEKMILMMVKSGMSEAKAKGMLGAPALYMETFLATIDKQYGSMDNFLSQELGLDQKSLQKLRNRYLN</sequence>
<dbReference type="InterPro" id="IPR026893">
    <property type="entry name" value="Tyr/Ser_Pase_IphP-type"/>
</dbReference>
<feature type="signal peptide" evidence="2">
    <location>
        <begin position="1"/>
        <end position="20"/>
    </location>
</feature>
<dbReference type="InterPro" id="IPR029021">
    <property type="entry name" value="Prot-tyrosine_phosphatase-like"/>
</dbReference>
<protein>
    <submittedName>
        <fullName evidence="3">Tyrosine-protein phosphatase</fullName>
        <ecNumber evidence="3">3.1.3.48</ecNumber>
    </submittedName>
</protein>
<proteinExistence type="inferred from homology"/>
<name>A0ABW6D482_9BACT</name>
<dbReference type="Gene3D" id="3.90.190.10">
    <property type="entry name" value="Protein tyrosine phosphatase superfamily"/>
    <property type="match status" value="1"/>
</dbReference>
<dbReference type="InterPro" id="IPR016130">
    <property type="entry name" value="Tyr_Pase_AS"/>
</dbReference>
<feature type="chain" id="PRO_5047345285" evidence="2">
    <location>
        <begin position="21"/>
        <end position="267"/>
    </location>
</feature>
<evidence type="ECO:0000256" key="2">
    <source>
        <dbReference type="SAM" id="SignalP"/>
    </source>
</evidence>
<dbReference type="SUPFAM" id="SSF52799">
    <property type="entry name" value="(Phosphotyrosine protein) phosphatases II"/>
    <property type="match status" value="1"/>
</dbReference>
<dbReference type="Proteomes" id="UP001598114">
    <property type="component" value="Unassembled WGS sequence"/>
</dbReference>
<dbReference type="PANTHER" id="PTHR31126:SF1">
    <property type="entry name" value="TYROSINE SPECIFIC PROTEIN PHOSPHATASES DOMAIN-CONTAINING PROTEIN"/>
    <property type="match status" value="1"/>
</dbReference>
<dbReference type="GO" id="GO:0004725">
    <property type="term" value="F:protein tyrosine phosphatase activity"/>
    <property type="evidence" value="ECO:0007669"/>
    <property type="project" value="UniProtKB-EC"/>
</dbReference>
<gene>
    <name evidence="3" type="ORF">SKC38_12270</name>
</gene>
<dbReference type="RefSeq" id="WP_377977442.1">
    <property type="nucleotide sequence ID" value="NZ_JBBKYA010000007.1"/>
</dbReference>
<evidence type="ECO:0000256" key="1">
    <source>
        <dbReference type="ARBA" id="ARBA00009580"/>
    </source>
</evidence>
<dbReference type="Pfam" id="PF13350">
    <property type="entry name" value="Y_phosphatase3"/>
    <property type="match status" value="1"/>
</dbReference>
<dbReference type="EMBL" id="JBBKYA010000007">
    <property type="protein sequence ID" value="MFD3277006.1"/>
    <property type="molecule type" value="Genomic_DNA"/>
</dbReference>
<organism evidence="3 4">
    <name type="scientific">Aquirufa echingensis</name>
    <dbReference type="NCBI Taxonomy" id="3096516"/>
    <lineage>
        <taxon>Bacteria</taxon>
        <taxon>Pseudomonadati</taxon>
        <taxon>Bacteroidota</taxon>
        <taxon>Cytophagia</taxon>
        <taxon>Cytophagales</taxon>
        <taxon>Flectobacillaceae</taxon>
        <taxon>Aquirufa</taxon>
    </lineage>
</organism>
<comment type="similarity">
    <text evidence="1">Belongs to the protein-tyrosine phosphatase family.</text>
</comment>
<reference evidence="3 4" key="1">
    <citation type="submission" date="2024-03" db="EMBL/GenBank/DDBJ databases">
        <title>Aquirufa genome sequencing.</title>
        <authorList>
            <person name="Pitt A."/>
            <person name="Hahn M.W."/>
        </authorList>
    </citation>
    <scope>NUCLEOTIDE SEQUENCE [LARGE SCALE GENOMIC DNA]</scope>
    <source>
        <strain evidence="3 4">PLAD-142S6K</strain>
    </source>
</reference>
<keyword evidence="3" id="KW-0378">Hydrolase</keyword>
<evidence type="ECO:0000313" key="3">
    <source>
        <dbReference type="EMBL" id="MFD3277006.1"/>
    </source>
</evidence>
<dbReference type="PROSITE" id="PS00383">
    <property type="entry name" value="TYR_PHOSPHATASE_1"/>
    <property type="match status" value="1"/>
</dbReference>